<reference evidence="1" key="2">
    <citation type="journal article" date="2015" name="Data Brief">
        <title>Shoot transcriptome of the giant reed, Arundo donax.</title>
        <authorList>
            <person name="Barrero R.A."/>
            <person name="Guerrero F.D."/>
            <person name="Moolhuijzen P."/>
            <person name="Goolsby J.A."/>
            <person name="Tidwell J."/>
            <person name="Bellgard S.E."/>
            <person name="Bellgard M.I."/>
        </authorList>
    </citation>
    <scope>NUCLEOTIDE SEQUENCE</scope>
    <source>
        <tissue evidence="1">Shoot tissue taken approximately 20 cm above the soil surface</tissue>
    </source>
</reference>
<evidence type="ECO:0000313" key="1">
    <source>
        <dbReference type="EMBL" id="JAD85151.1"/>
    </source>
</evidence>
<organism evidence="1">
    <name type="scientific">Arundo donax</name>
    <name type="common">Giant reed</name>
    <name type="synonym">Donax arundinaceus</name>
    <dbReference type="NCBI Taxonomy" id="35708"/>
    <lineage>
        <taxon>Eukaryota</taxon>
        <taxon>Viridiplantae</taxon>
        <taxon>Streptophyta</taxon>
        <taxon>Embryophyta</taxon>
        <taxon>Tracheophyta</taxon>
        <taxon>Spermatophyta</taxon>
        <taxon>Magnoliopsida</taxon>
        <taxon>Liliopsida</taxon>
        <taxon>Poales</taxon>
        <taxon>Poaceae</taxon>
        <taxon>PACMAD clade</taxon>
        <taxon>Arundinoideae</taxon>
        <taxon>Arundineae</taxon>
        <taxon>Arundo</taxon>
    </lineage>
</organism>
<proteinExistence type="predicted"/>
<dbReference type="AlphaFoldDB" id="A0A0A9DBI3"/>
<dbReference type="EMBL" id="GBRH01212744">
    <property type="protein sequence ID" value="JAD85151.1"/>
    <property type="molecule type" value="Transcribed_RNA"/>
</dbReference>
<name>A0A0A9DBI3_ARUDO</name>
<sequence length="38" mass="4152">MNSVPSAYHDGQGVGIFLWLSAKSLTMRLSVLPPFPCM</sequence>
<accession>A0A0A9DBI3</accession>
<protein>
    <submittedName>
        <fullName evidence="1">Uncharacterized protein</fullName>
    </submittedName>
</protein>
<reference evidence="1" key="1">
    <citation type="submission" date="2014-09" db="EMBL/GenBank/DDBJ databases">
        <authorList>
            <person name="Magalhaes I.L.F."/>
            <person name="Oliveira U."/>
            <person name="Santos F.R."/>
            <person name="Vidigal T.H.D.A."/>
            <person name="Brescovit A.D."/>
            <person name="Santos A.J."/>
        </authorList>
    </citation>
    <scope>NUCLEOTIDE SEQUENCE</scope>
    <source>
        <tissue evidence="1">Shoot tissue taken approximately 20 cm above the soil surface</tissue>
    </source>
</reference>